<evidence type="ECO:0000256" key="4">
    <source>
        <dbReference type="ARBA" id="ARBA00022989"/>
    </source>
</evidence>
<dbReference type="PANTHER" id="PTHR45649:SF26">
    <property type="entry name" value="OS04G0435100 PROTEIN"/>
    <property type="match status" value="1"/>
</dbReference>
<gene>
    <name evidence="8" type="ORF">TSOC_006598</name>
</gene>
<keyword evidence="5 7" id="KW-0472">Membrane</keyword>
<feature type="transmembrane region" description="Helical" evidence="7">
    <location>
        <begin position="362"/>
        <end position="382"/>
    </location>
</feature>
<dbReference type="Pfam" id="PF13520">
    <property type="entry name" value="AA_permease_2"/>
    <property type="match status" value="1"/>
</dbReference>
<dbReference type="Gene3D" id="1.20.1740.10">
    <property type="entry name" value="Amino acid/polyamine transporter I"/>
    <property type="match status" value="1"/>
</dbReference>
<proteinExistence type="predicted"/>
<evidence type="ECO:0000256" key="5">
    <source>
        <dbReference type="ARBA" id="ARBA00023136"/>
    </source>
</evidence>
<dbReference type="PANTHER" id="PTHR45649">
    <property type="entry name" value="AMINO-ACID PERMEASE BAT1"/>
    <property type="match status" value="1"/>
</dbReference>
<feature type="transmembrane region" description="Helical" evidence="7">
    <location>
        <begin position="431"/>
        <end position="453"/>
    </location>
</feature>
<feature type="transmembrane region" description="Helical" evidence="7">
    <location>
        <begin position="333"/>
        <end position="350"/>
    </location>
</feature>
<dbReference type="GO" id="GO:0022857">
    <property type="term" value="F:transmembrane transporter activity"/>
    <property type="evidence" value="ECO:0007669"/>
    <property type="project" value="InterPro"/>
</dbReference>
<dbReference type="GO" id="GO:0016020">
    <property type="term" value="C:membrane"/>
    <property type="evidence" value="ECO:0007669"/>
    <property type="project" value="UniProtKB-SubCell"/>
</dbReference>
<evidence type="ECO:0000256" key="3">
    <source>
        <dbReference type="ARBA" id="ARBA00022692"/>
    </source>
</evidence>
<keyword evidence="2" id="KW-0813">Transport</keyword>
<feature type="transmembrane region" description="Helical" evidence="7">
    <location>
        <begin position="394"/>
        <end position="411"/>
    </location>
</feature>
<feature type="transmembrane region" description="Helical" evidence="7">
    <location>
        <begin position="465"/>
        <end position="484"/>
    </location>
</feature>
<feature type="transmembrane region" description="Helical" evidence="7">
    <location>
        <begin position="191"/>
        <end position="211"/>
    </location>
</feature>
<name>A0A2J8A383_9CHLO</name>
<feature type="region of interest" description="Disordered" evidence="6">
    <location>
        <begin position="1"/>
        <end position="30"/>
    </location>
</feature>
<evidence type="ECO:0000256" key="7">
    <source>
        <dbReference type="SAM" id="Phobius"/>
    </source>
</evidence>
<keyword evidence="9" id="KW-1185">Reference proteome</keyword>
<comment type="subcellular location">
    <subcellularLocation>
        <location evidence="1">Membrane</location>
        <topology evidence="1">Multi-pass membrane protein</topology>
    </subcellularLocation>
</comment>
<evidence type="ECO:0000256" key="6">
    <source>
        <dbReference type="SAM" id="MobiDB-lite"/>
    </source>
</evidence>
<feature type="compositionally biased region" description="Basic and acidic residues" evidence="6">
    <location>
        <begin position="1"/>
        <end position="13"/>
    </location>
</feature>
<feature type="region of interest" description="Disordered" evidence="6">
    <location>
        <begin position="514"/>
        <end position="534"/>
    </location>
</feature>
<reference evidence="8 9" key="1">
    <citation type="journal article" date="2017" name="Mol. Biol. Evol.">
        <title>The 4-celled Tetrabaena socialis nuclear genome reveals the essential components for genetic control of cell number at the origin of multicellularity in the volvocine lineage.</title>
        <authorList>
            <person name="Featherston J."/>
            <person name="Arakaki Y."/>
            <person name="Hanschen E.R."/>
            <person name="Ferris P.J."/>
            <person name="Michod R.E."/>
            <person name="Olson B.J.S.C."/>
            <person name="Nozaki H."/>
            <person name="Durand P.M."/>
        </authorList>
    </citation>
    <scope>NUCLEOTIDE SEQUENCE [LARGE SCALE GENOMIC DNA]</scope>
    <source>
        <strain evidence="8 9">NIES-571</strain>
    </source>
</reference>
<evidence type="ECO:0000256" key="2">
    <source>
        <dbReference type="ARBA" id="ARBA00022448"/>
    </source>
</evidence>
<evidence type="ECO:0000313" key="9">
    <source>
        <dbReference type="Proteomes" id="UP000236333"/>
    </source>
</evidence>
<sequence length="593" mass="62245">MDNTTRPRPDRVPSARSNGSWRRPLKAAKRRRAATDELKLFGMGYKQELDRSFSFFNNAGVSLSVLSPLTALTVERVADALGSEALACVHCGDPAGGPGSTNSGGGAATSYPYGSGGAATSYPHAGGTVTRYPYGGAAAVPPSYPYGASSSGGYRYGSASGAAAGYSYGRGGAAAAAAAAPNNVMAYLTSFAAFWNVVSLVALSVALPLVARRRQPASYIFTGWEDGREATGVRNGFYTALLGLLISQYLFLGFDASAHVCEETRHADINAPRGMVAAAGTTAVCGYAYLLSLNASVPHPRALLDPNSVTRGDHAVAQLLWDVHKAAFGDGRGALPMLSIPLVAALMCVYQSVANNARMLYAFARFGSAGIMSAAVGLPQFFAPPAVATLETMAVVNIFLAYGCPILCKLLSHRSAFLPGPFYTGARLSRLINALALAWIAFVAVIFSLPTMYPITSSNMNYSSLGTVCVVLGSLAFYFCPVLGGRHWFSGPRPNLGQFDDASPLARQQQLLQQQLDKEQQQQRPRGSKLSTWQEEQQVAVMQQQLLEEEQPALEAHVGVELAAPAPRSSGGAKGAAAPLAGRALEPAAVALS</sequence>
<dbReference type="AlphaFoldDB" id="A0A2J8A383"/>
<dbReference type="OrthoDB" id="3257095at2759"/>
<feature type="transmembrane region" description="Helical" evidence="7">
    <location>
        <begin position="232"/>
        <end position="251"/>
    </location>
</feature>
<organism evidence="8 9">
    <name type="scientific">Tetrabaena socialis</name>
    <dbReference type="NCBI Taxonomy" id="47790"/>
    <lineage>
        <taxon>Eukaryota</taxon>
        <taxon>Viridiplantae</taxon>
        <taxon>Chlorophyta</taxon>
        <taxon>core chlorophytes</taxon>
        <taxon>Chlorophyceae</taxon>
        <taxon>CS clade</taxon>
        <taxon>Chlamydomonadales</taxon>
        <taxon>Tetrabaenaceae</taxon>
        <taxon>Tetrabaena</taxon>
    </lineage>
</organism>
<evidence type="ECO:0000313" key="8">
    <source>
        <dbReference type="EMBL" id="PNH06974.1"/>
    </source>
</evidence>
<keyword evidence="3 7" id="KW-0812">Transmembrane</keyword>
<accession>A0A2J8A383</accession>
<comment type="caution">
    <text evidence="8">The sequence shown here is derived from an EMBL/GenBank/DDBJ whole genome shotgun (WGS) entry which is preliminary data.</text>
</comment>
<evidence type="ECO:0000256" key="1">
    <source>
        <dbReference type="ARBA" id="ARBA00004141"/>
    </source>
</evidence>
<protein>
    <submittedName>
        <fullName evidence="8">Amino-acid permease BAT1</fullName>
    </submittedName>
</protein>
<dbReference type="EMBL" id="PGGS01000204">
    <property type="protein sequence ID" value="PNH06974.1"/>
    <property type="molecule type" value="Genomic_DNA"/>
</dbReference>
<dbReference type="Proteomes" id="UP000236333">
    <property type="component" value="Unassembled WGS sequence"/>
</dbReference>
<keyword evidence="4 7" id="KW-1133">Transmembrane helix</keyword>
<dbReference type="InterPro" id="IPR002293">
    <property type="entry name" value="AA/rel_permease1"/>
</dbReference>